<sequence length="164" mass="18153">MLTVRVIARESIGDSVNVLRIFMETPSYTHLVEGRSPSAADVDDFFNGMPAGKEVEDKFTVGFYVDTNMVGCADVIRSYPVSDCAFVGLLLLSEAHQGHGYGKIALSLIEEMARGWNCSKMQLAAISTNPRALAFWQREGFEVLRRTNNPRFTGDVIVMERAIA</sequence>
<gene>
    <name evidence="4" type="ORF">C9I57_27215</name>
</gene>
<feature type="domain" description="N-acetyltransferase" evidence="3">
    <location>
        <begin position="2"/>
        <end position="164"/>
    </location>
</feature>
<keyword evidence="2" id="KW-0012">Acyltransferase</keyword>
<evidence type="ECO:0000313" key="5">
    <source>
        <dbReference type="Proteomes" id="UP000240638"/>
    </source>
</evidence>
<organism evidence="4 5">
    <name type="scientific">Trinickia symbiotica</name>
    <dbReference type="NCBI Taxonomy" id="863227"/>
    <lineage>
        <taxon>Bacteria</taxon>
        <taxon>Pseudomonadati</taxon>
        <taxon>Pseudomonadota</taxon>
        <taxon>Betaproteobacteria</taxon>
        <taxon>Burkholderiales</taxon>
        <taxon>Burkholderiaceae</taxon>
        <taxon>Trinickia</taxon>
    </lineage>
</organism>
<dbReference type="EMBL" id="PYUC01000017">
    <property type="protein sequence ID" value="PTB17625.1"/>
    <property type="molecule type" value="Genomic_DNA"/>
</dbReference>
<proteinExistence type="predicted"/>
<evidence type="ECO:0000256" key="2">
    <source>
        <dbReference type="ARBA" id="ARBA00023315"/>
    </source>
</evidence>
<dbReference type="InterPro" id="IPR050680">
    <property type="entry name" value="YpeA/RimI_acetyltransf"/>
</dbReference>
<evidence type="ECO:0000259" key="3">
    <source>
        <dbReference type="PROSITE" id="PS51186"/>
    </source>
</evidence>
<dbReference type="CDD" id="cd04301">
    <property type="entry name" value="NAT_SF"/>
    <property type="match status" value="1"/>
</dbReference>
<comment type="caution">
    <text evidence="4">The sequence shown here is derived from an EMBL/GenBank/DDBJ whole genome shotgun (WGS) entry which is preliminary data.</text>
</comment>
<dbReference type="InterPro" id="IPR016181">
    <property type="entry name" value="Acyl_CoA_acyltransferase"/>
</dbReference>
<dbReference type="SUPFAM" id="SSF55729">
    <property type="entry name" value="Acyl-CoA N-acyltransferases (Nat)"/>
    <property type="match status" value="1"/>
</dbReference>
<dbReference type="Gene3D" id="3.40.630.30">
    <property type="match status" value="1"/>
</dbReference>
<dbReference type="InterPro" id="IPR000182">
    <property type="entry name" value="GNAT_dom"/>
</dbReference>
<dbReference type="AlphaFoldDB" id="A0A2T3XM78"/>
<evidence type="ECO:0000256" key="1">
    <source>
        <dbReference type="ARBA" id="ARBA00022679"/>
    </source>
</evidence>
<dbReference type="PROSITE" id="PS51186">
    <property type="entry name" value="GNAT"/>
    <property type="match status" value="1"/>
</dbReference>
<dbReference type="Pfam" id="PF00583">
    <property type="entry name" value="Acetyltransf_1"/>
    <property type="match status" value="1"/>
</dbReference>
<keyword evidence="1" id="KW-0808">Transferase</keyword>
<protein>
    <recommendedName>
        <fullName evidence="3">N-acetyltransferase domain-containing protein</fullName>
    </recommendedName>
</protein>
<dbReference type="RefSeq" id="WP_107153683.1">
    <property type="nucleotide sequence ID" value="NZ_PYUC01000017.1"/>
</dbReference>
<accession>A0A2T3XM78</accession>
<dbReference type="Proteomes" id="UP000240638">
    <property type="component" value="Unassembled WGS sequence"/>
</dbReference>
<evidence type="ECO:0000313" key="4">
    <source>
        <dbReference type="EMBL" id="PTB17625.1"/>
    </source>
</evidence>
<dbReference type="GO" id="GO:0016747">
    <property type="term" value="F:acyltransferase activity, transferring groups other than amino-acyl groups"/>
    <property type="evidence" value="ECO:0007669"/>
    <property type="project" value="InterPro"/>
</dbReference>
<reference evidence="4 5" key="1">
    <citation type="submission" date="2018-03" db="EMBL/GenBank/DDBJ databases">
        <title>Whole genome analyses suggest that Burkholderia sensu lato contains two further novel genera in the rhizoxinica-symbiotica group Mycetohabitans gen. nov., and Trinickia gen. nov.: implications for the evolution of diazotrophy and nodulation in the Burkholderiaceae.</title>
        <authorList>
            <person name="Estrada De Los Santos P."/>
            <person name="Palmer M."/>
            <person name="Chavez-Ramirez B."/>
            <person name="Steenkamp E.T."/>
            <person name="Hirsch A.M."/>
            <person name="Manyaka P."/>
            <person name="Maluk M."/>
            <person name="Lafos M."/>
            <person name="Crook M."/>
            <person name="Gross E."/>
            <person name="Simon M.F."/>
            <person name="Bueno Dos Reis Junior F."/>
            <person name="Poole P.S."/>
            <person name="Venter S.N."/>
            <person name="James E.K."/>
        </authorList>
    </citation>
    <scope>NUCLEOTIDE SEQUENCE [LARGE SCALE GENOMIC DNA]</scope>
    <source>
        <strain evidence="4 5">JPY-366</strain>
    </source>
</reference>
<dbReference type="PANTHER" id="PTHR43420">
    <property type="entry name" value="ACETYLTRANSFERASE"/>
    <property type="match status" value="1"/>
</dbReference>
<name>A0A2T3XM78_9BURK</name>